<accession>A0A327NFC9</accession>
<dbReference type="Pfam" id="PF10604">
    <property type="entry name" value="Polyketide_cyc2"/>
    <property type="match status" value="1"/>
</dbReference>
<reference evidence="2 3" key="1">
    <citation type="submission" date="2018-06" db="EMBL/GenBank/DDBJ databases">
        <title>Spirosoma sp. HMF3257 Genome sequencing and assembly.</title>
        <authorList>
            <person name="Kang H."/>
            <person name="Cha I."/>
            <person name="Kim H."/>
            <person name="Kang J."/>
            <person name="Joh K."/>
        </authorList>
    </citation>
    <scope>NUCLEOTIDE SEQUENCE [LARGE SCALE GENOMIC DNA]</scope>
    <source>
        <strain evidence="2 3">HMF3257</strain>
    </source>
</reference>
<dbReference type="InterPro" id="IPR019587">
    <property type="entry name" value="Polyketide_cyclase/dehydratase"/>
</dbReference>
<dbReference type="SUPFAM" id="SSF55961">
    <property type="entry name" value="Bet v1-like"/>
    <property type="match status" value="1"/>
</dbReference>
<keyword evidence="3" id="KW-1185">Reference proteome</keyword>
<keyword evidence="1" id="KW-0732">Signal</keyword>
<sequence length="184" mass="19814">MNTIAKSITLAALVGVSGLAASINNTNNGNGRPGNGRPLMNVSTNPNAPVRCSKNIIIKASPDNVWNVLSNIDNWANWQTDIKNPKLNGPVKPGSTFDWKTGGAGIHSTLHTVEPAQSLGWTGKTFGMYAVHNWTLTEVPGGTQVSVDESMEGFLAGLFKSSFNKNLARDMQHWLELLKAESEK</sequence>
<evidence type="ECO:0000313" key="2">
    <source>
        <dbReference type="EMBL" id="RAI73493.1"/>
    </source>
</evidence>
<dbReference type="AlphaFoldDB" id="A0A327NFC9"/>
<name>A0A327NFC9_9BACT</name>
<dbReference type="OrthoDB" id="9810827at2"/>
<feature type="chain" id="PRO_5016304212" evidence="1">
    <location>
        <begin position="22"/>
        <end position="184"/>
    </location>
</feature>
<organism evidence="2 3">
    <name type="scientific">Spirosoma telluris</name>
    <dbReference type="NCBI Taxonomy" id="2183553"/>
    <lineage>
        <taxon>Bacteria</taxon>
        <taxon>Pseudomonadati</taxon>
        <taxon>Bacteroidota</taxon>
        <taxon>Cytophagia</taxon>
        <taxon>Cytophagales</taxon>
        <taxon>Cytophagaceae</taxon>
        <taxon>Spirosoma</taxon>
    </lineage>
</organism>
<gene>
    <name evidence="2" type="ORF">HMF3257_01940</name>
</gene>
<dbReference type="Proteomes" id="UP000249016">
    <property type="component" value="Unassembled WGS sequence"/>
</dbReference>
<protein>
    <submittedName>
        <fullName evidence="2">Polyketide cyclase/dehydrase</fullName>
    </submittedName>
</protein>
<dbReference type="InterPro" id="IPR023393">
    <property type="entry name" value="START-like_dom_sf"/>
</dbReference>
<evidence type="ECO:0000256" key="1">
    <source>
        <dbReference type="SAM" id="SignalP"/>
    </source>
</evidence>
<evidence type="ECO:0000313" key="3">
    <source>
        <dbReference type="Proteomes" id="UP000249016"/>
    </source>
</evidence>
<comment type="caution">
    <text evidence="2">The sequence shown here is derived from an EMBL/GenBank/DDBJ whole genome shotgun (WGS) entry which is preliminary data.</text>
</comment>
<dbReference type="Gene3D" id="3.30.530.20">
    <property type="match status" value="1"/>
</dbReference>
<dbReference type="RefSeq" id="WP_111340372.1">
    <property type="nucleotide sequence ID" value="NZ_QLII01000001.1"/>
</dbReference>
<dbReference type="EMBL" id="QLII01000001">
    <property type="protein sequence ID" value="RAI73493.1"/>
    <property type="molecule type" value="Genomic_DNA"/>
</dbReference>
<feature type="signal peptide" evidence="1">
    <location>
        <begin position="1"/>
        <end position="21"/>
    </location>
</feature>
<proteinExistence type="predicted"/>